<keyword evidence="1" id="KW-0812">Transmembrane</keyword>
<gene>
    <name evidence="2" type="ORF">PQR66_03265</name>
</gene>
<comment type="caution">
    <text evidence="2">The sequence shown here is derived from an EMBL/GenBank/DDBJ whole genome shotgun (WGS) entry which is preliminary data.</text>
</comment>
<feature type="transmembrane region" description="Helical" evidence="1">
    <location>
        <begin position="320"/>
        <end position="341"/>
    </location>
</feature>
<dbReference type="EMBL" id="JAQQFN010000002">
    <property type="protein sequence ID" value="MFL9882027.1"/>
    <property type="molecule type" value="Genomic_DNA"/>
</dbReference>
<reference evidence="2 3" key="1">
    <citation type="journal article" date="2024" name="Chem. Sci.">
        <title>Discovery of megapolipeptins by genome mining of a Burkholderiales bacteria collection.</title>
        <authorList>
            <person name="Paulo B.S."/>
            <person name="Recchia M.J.J."/>
            <person name="Lee S."/>
            <person name="Fergusson C.H."/>
            <person name="Romanowski S.B."/>
            <person name="Hernandez A."/>
            <person name="Krull N."/>
            <person name="Liu D.Y."/>
            <person name="Cavanagh H."/>
            <person name="Bos A."/>
            <person name="Gray C.A."/>
            <person name="Murphy B.T."/>
            <person name="Linington R.G."/>
            <person name="Eustaquio A.S."/>
        </authorList>
    </citation>
    <scope>NUCLEOTIDE SEQUENCE [LARGE SCALE GENOMIC DNA]</scope>
    <source>
        <strain evidence="2 3">RL16-012-BIC-B</strain>
    </source>
</reference>
<proteinExistence type="predicted"/>
<organism evidence="2 3">
    <name type="scientific">Paraburkholderia agricolaris</name>
    <dbReference type="NCBI Taxonomy" id="2152888"/>
    <lineage>
        <taxon>Bacteria</taxon>
        <taxon>Pseudomonadati</taxon>
        <taxon>Pseudomonadota</taxon>
        <taxon>Betaproteobacteria</taxon>
        <taxon>Burkholderiales</taxon>
        <taxon>Burkholderiaceae</taxon>
        <taxon>Paraburkholderia</taxon>
    </lineage>
</organism>
<evidence type="ECO:0000313" key="3">
    <source>
        <dbReference type="Proteomes" id="UP001629249"/>
    </source>
</evidence>
<sequence>MTTTPQADQLRDAKAKWDSLLPGLPETIPVQNNVQVPKTALTDWFGLVIAGVERIERGTSDPILKAIHWQGVVNTIPQVVSHMNSATQNGAGWLQQTTPQLQAFLWAIRASLMWLVPMPDDFLSGARVPRMGELMAQAEQVFVTASRVSDSERQLNKRLSEAESVHAALSTVAEKINGYERAAITANTNAAASATTAEAEKQKVDAHVAELEAAVTTQRDLFKHFEDQRAEVEATLQGASRVALAKSFEDRRKALARFQYFWAVLFLFGICLLTGIGIYLGNGVLEEAKAATAAVAAAPGAASTSAAITVASVKASQSNLLFSLLRFLILAPVVWLTWFAARQYAHSQRLSEDYAFKSAAAHAFVGYKEEMADDENMLKMLREYAVKNFGANPLRVLSKNEPVTPLNDLFDKALEKISPDKFADLLKEALSKVKS</sequence>
<evidence type="ECO:0000256" key="1">
    <source>
        <dbReference type="SAM" id="Phobius"/>
    </source>
</evidence>
<dbReference type="RefSeq" id="WP_408331905.1">
    <property type="nucleotide sequence ID" value="NZ_JAQQFH010000024.1"/>
</dbReference>
<keyword evidence="1" id="KW-0472">Membrane</keyword>
<feature type="transmembrane region" description="Helical" evidence="1">
    <location>
        <begin position="260"/>
        <end position="281"/>
    </location>
</feature>
<keyword evidence="1" id="KW-1133">Transmembrane helix</keyword>
<feature type="transmembrane region" description="Helical" evidence="1">
    <location>
        <begin position="293"/>
        <end position="313"/>
    </location>
</feature>
<keyword evidence="3" id="KW-1185">Reference proteome</keyword>
<evidence type="ECO:0000313" key="2">
    <source>
        <dbReference type="EMBL" id="MFL9882027.1"/>
    </source>
</evidence>
<protein>
    <submittedName>
        <fullName evidence="2">Uncharacterized protein</fullName>
    </submittedName>
</protein>
<accession>A0ABW8ZFQ2</accession>
<dbReference type="Proteomes" id="UP001629249">
    <property type="component" value="Unassembled WGS sequence"/>
</dbReference>
<name>A0ABW8ZFQ2_9BURK</name>